<reference evidence="1 2" key="1">
    <citation type="submission" date="2018-06" db="EMBL/GenBank/DDBJ databases">
        <title>Comparative genomics reveals the genomic features of Rhizophagus irregularis, R. cerebriforme, R. diaphanum and Gigaspora rosea, and their symbiotic lifestyle signature.</title>
        <authorList>
            <person name="Morin E."/>
            <person name="San Clemente H."/>
            <person name="Chen E.C.H."/>
            <person name="De La Providencia I."/>
            <person name="Hainaut M."/>
            <person name="Kuo A."/>
            <person name="Kohler A."/>
            <person name="Murat C."/>
            <person name="Tang N."/>
            <person name="Roy S."/>
            <person name="Loubradou J."/>
            <person name="Henrissat B."/>
            <person name="Grigoriev I.V."/>
            <person name="Corradi N."/>
            <person name="Roux C."/>
            <person name="Martin F.M."/>
        </authorList>
    </citation>
    <scope>NUCLEOTIDE SEQUENCE [LARGE SCALE GENOMIC DNA]</scope>
    <source>
        <strain evidence="1 2">DAOM 227022</strain>
    </source>
</reference>
<evidence type="ECO:0000313" key="2">
    <source>
        <dbReference type="Proteomes" id="UP000265703"/>
    </source>
</evidence>
<dbReference type="InterPro" id="IPR032675">
    <property type="entry name" value="LRR_dom_sf"/>
</dbReference>
<dbReference type="OrthoDB" id="3010419at2759"/>
<evidence type="ECO:0008006" key="3">
    <source>
        <dbReference type="Google" id="ProtNLM"/>
    </source>
</evidence>
<sequence>MSKLNKDILFLIFKEFQDDKIFLYSCLLVNRTWCETAVTILWKIPGRYKLITENANIKLVNVILLHLSEEKRKILKNQGINFFTNLYQSNQQPLFNYIKLWKYLNLQLLESLIRSIPNIEISIMSIIENEIMNLFINENTSFIALSIPKLVDHQLQHISGTEFCFSGLEYLYCYSDNDNQNILKGLSSISKSIKKLTVDIPFDNTNFSGIIKLIEAQKNLNKVCLHNSYYNNMRNIEESLIKNVDTIQYLQIDWIPVTKILSYLVLRSEYIPLNIMSNLIENTKGHLTENCPNLRYIKISINNDNLPEFEKLLVNCQYLNGLVIMNTRGLYYDDLFKILVKSSPISLNKFKFEFNTKYQHKLKYLKLFFDNWKDRPPILLHIDPINYFTDTHIKQIKKTEDLIKKYKTKGIVKDYDINGSNFEFEWNYQNKPLFYSNWL</sequence>
<protein>
    <recommendedName>
        <fullName evidence="3">F-box domain-containing protein</fullName>
    </recommendedName>
</protein>
<dbReference type="AlphaFoldDB" id="A0A397SQS0"/>
<gene>
    <name evidence="1" type="ORF">C1645_831153</name>
</gene>
<dbReference type="Proteomes" id="UP000265703">
    <property type="component" value="Unassembled WGS sequence"/>
</dbReference>
<accession>A0A397SQS0</accession>
<comment type="caution">
    <text evidence="1">The sequence shown here is derived from an EMBL/GenBank/DDBJ whole genome shotgun (WGS) entry which is preliminary data.</text>
</comment>
<dbReference type="EMBL" id="QKYT01000441">
    <property type="protein sequence ID" value="RIA85191.1"/>
    <property type="molecule type" value="Genomic_DNA"/>
</dbReference>
<evidence type="ECO:0000313" key="1">
    <source>
        <dbReference type="EMBL" id="RIA85191.1"/>
    </source>
</evidence>
<proteinExistence type="predicted"/>
<keyword evidence="2" id="KW-1185">Reference proteome</keyword>
<name>A0A397SQS0_9GLOM</name>
<organism evidence="1 2">
    <name type="scientific">Glomus cerebriforme</name>
    <dbReference type="NCBI Taxonomy" id="658196"/>
    <lineage>
        <taxon>Eukaryota</taxon>
        <taxon>Fungi</taxon>
        <taxon>Fungi incertae sedis</taxon>
        <taxon>Mucoromycota</taxon>
        <taxon>Glomeromycotina</taxon>
        <taxon>Glomeromycetes</taxon>
        <taxon>Glomerales</taxon>
        <taxon>Glomeraceae</taxon>
        <taxon>Glomus</taxon>
    </lineage>
</organism>
<dbReference type="Gene3D" id="3.80.10.10">
    <property type="entry name" value="Ribonuclease Inhibitor"/>
    <property type="match status" value="1"/>
</dbReference>